<name>A0ACC2B214_DIPCM</name>
<evidence type="ECO:0000313" key="1">
    <source>
        <dbReference type="EMBL" id="KAJ7523777.1"/>
    </source>
</evidence>
<keyword evidence="2" id="KW-1185">Reference proteome</keyword>
<evidence type="ECO:0000313" key="2">
    <source>
        <dbReference type="Proteomes" id="UP001162992"/>
    </source>
</evidence>
<sequence>MKKVRDGLYIGDLADASAVVSGLYPENITHLLSLLSLKVMPPAAAAVDSNPSVSGHEFSSGSFVSNSSSENQFCFGSSGDFSGDEGCKSEAKLVRKSMPLSDMETENLLEHLEECLAFVEEGVKSGAILVHCLAGVSRSAAVVLAYIMKVERLSLDDALISLRKASDKVCPNAGFMNQLRLFQMMDYKIDKRNSLYKGFLLQMLGEDYMMGERIEWSRFAADPESATDFLPKVEISDSGLVDNIQERHVSFYRCKKCRRILASQENVLNHSPGVGQEAFKWRKRGQSSKDEMSATQCSSIFVEPMRWMKTVLAVRDCVVEGKLLCVKCDARLGSFNWAGLQCSCGAWVNPAFQLHKSRIDEA</sequence>
<organism evidence="1 2">
    <name type="scientific">Diphasiastrum complanatum</name>
    <name type="common">Issler's clubmoss</name>
    <name type="synonym">Lycopodium complanatum</name>
    <dbReference type="NCBI Taxonomy" id="34168"/>
    <lineage>
        <taxon>Eukaryota</taxon>
        <taxon>Viridiplantae</taxon>
        <taxon>Streptophyta</taxon>
        <taxon>Embryophyta</taxon>
        <taxon>Tracheophyta</taxon>
        <taxon>Lycopodiopsida</taxon>
        <taxon>Lycopodiales</taxon>
        <taxon>Lycopodiaceae</taxon>
        <taxon>Lycopodioideae</taxon>
        <taxon>Diphasiastrum</taxon>
    </lineage>
</organism>
<proteinExistence type="predicted"/>
<gene>
    <name evidence="1" type="ORF">O6H91_18G062500</name>
</gene>
<accession>A0ACC2B214</accession>
<protein>
    <submittedName>
        <fullName evidence="1">Uncharacterized protein</fullName>
    </submittedName>
</protein>
<reference evidence="2" key="1">
    <citation type="journal article" date="2024" name="Proc. Natl. Acad. Sci. U.S.A.">
        <title>Extraordinary preservation of gene collinearity over three hundred million years revealed in homosporous lycophytes.</title>
        <authorList>
            <person name="Li C."/>
            <person name="Wickell D."/>
            <person name="Kuo L.Y."/>
            <person name="Chen X."/>
            <person name="Nie B."/>
            <person name="Liao X."/>
            <person name="Peng D."/>
            <person name="Ji J."/>
            <person name="Jenkins J."/>
            <person name="Williams M."/>
            <person name="Shu S."/>
            <person name="Plott C."/>
            <person name="Barry K."/>
            <person name="Rajasekar S."/>
            <person name="Grimwood J."/>
            <person name="Han X."/>
            <person name="Sun S."/>
            <person name="Hou Z."/>
            <person name="He W."/>
            <person name="Dai G."/>
            <person name="Sun C."/>
            <person name="Schmutz J."/>
            <person name="Leebens-Mack J.H."/>
            <person name="Li F.W."/>
            <person name="Wang L."/>
        </authorList>
    </citation>
    <scope>NUCLEOTIDE SEQUENCE [LARGE SCALE GENOMIC DNA]</scope>
    <source>
        <strain evidence="2">cv. PW_Plant_1</strain>
    </source>
</reference>
<dbReference type="EMBL" id="CM055109">
    <property type="protein sequence ID" value="KAJ7523777.1"/>
    <property type="molecule type" value="Genomic_DNA"/>
</dbReference>
<comment type="caution">
    <text evidence="1">The sequence shown here is derived from an EMBL/GenBank/DDBJ whole genome shotgun (WGS) entry which is preliminary data.</text>
</comment>
<dbReference type="Proteomes" id="UP001162992">
    <property type="component" value="Chromosome 18"/>
</dbReference>